<comment type="similarity">
    <text evidence="1">Belongs to the cytidylyltransferase family.</text>
</comment>
<dbReference type="Gene3D" id="3.40.50.620">
    <property type="entry name" value="HUPs"/>
    <property type="match status" value="1"/>
</dbReference>
<dbReference type="InterPro" id="IPR044608">
    <property type="entry name" value="Ect1/PCYT2"/>
</dbReference>
<evidence type="ECO:0000256" key="1">
    <source>
        <dbReference type="ARBA" id="ARBA00010101"/>
    </source>
</evidence>
<reference evidence="9" key="1">
    <citation type="journal article" date="2023" name="G3 (Bethesda)">
        <title>Whole genome assemblies of Zophobas morio and Tenebrio molitor.</title>
        <authorList>
            <person name="Kaur S."/>
            <person name="Stinson S.A."/>
            <person name="diCenzo G.C."/>
        </authorList>
    </citation>
    <scope>NUCLEOTIDE SEQUENCE</scope>
    <source>
        <strain evidence="9">QUZm001</strain>
    </source>
</reference>
<evidence type="ECO:0000256" key="7">
    <source>
        <dbReference type="ARBA" id="ARBA00023264"/>
    </source>
</evidence>
<dbReference type="SUPFAM" id="SSF52374">
    <property type="entry name" value="Nucleotidylyl transferase"/>
    <property type="match status" value="1"/>
</dbReference>
<comment type="pathway">
    <text evidence="8">Phospholipid metabolism.</text>
</comment>
<comment type="caution">
    <text evidence="9">The sequence shown here is derived from an EMBL/GenBank/DDBJ whole genome shotgun (WGS) entry which is preliminary data.</text>
</comment>
<keyword evidence="10" id="KW-1185">Reference proteome</keyword>
<dbReference type="GO" id="GO:0006646">
    <property type="term" value="P:phosphatidylethanolamine biosynthetic process"/>
    <property type="evidence" value="ECO:0007669"/>
    <property type="project" value="InterPro"/>
</dbReference>
<dbReference type="Proteomes" id="UP001168821">
    <property type="component" value="Unassembled WGS sequence"/>
</dbReference>
<dbReference type="GO" id="GO:0005737">
    <property type="term" value="C:cytoplasm"/>
    <property type="evidence" value="ECO:0007669"/>
    <property type="project" value="TreeGrafter"/>
</dbReference>
<dbReference type="EMBL" id="JALNTZ010004088">
    <property type="protein sequence ID" value="KAJ3615530.1"/>
    <property type="molecule type" value="Genomic_DNA"/>
</dbReference>
<evidence type="ECO:0000313" key="10">
    <source>
        <dbReference type="Proteomes" id="UP001168821"/>
    </source>
</evidence>
<sequence>MGVHSDQVIRYHSGEGYPITNLQERALSVLGCRYVKDILIGSPWSVTADMIVVLKVDFFIAGTVRCAYVVVYTLFKTATISLYDGWQVARRQCFKRREEFGN</sequence>
<keyword evidence="3" id="KW-0808">Transferase</keyword>
<dbReference type="PANTHER" id="PTHR45780">
    <property type="entry name" value="ETHANOLAMINE-PHOSPHATE CYTIDYLYLTRANSFERASE"/>
    <property type="match status" value="1"/>
</dbReference>
<evidence type="ECO:0000256" key="4">
    <source>
        <dbReference type="ARBA" id="ARBA00022695"/>
    </source>
</evidence>
<gene>
    <name evidence="9" type="ORF">Zmor_016348</name>
</gene>
<dbReference type="InterPro" id="IPR014729">
    <property type="entry name" value="Rossmann-like_a/b/a_fold"/>
</dbReference>
<keyword evidence="5" id="KW-0443">Lipid metabolism</keyword>
<keyword evidence="2" id="KW-0444">Lipid biosynthesis</keyword>
<keyword evidence="6" id="KW-0594">Phospholipid biosynthesis</keyword>
<dbReference type="AlphaFoldDB" id="A0AA38LZE9"/>
<keyword evidence="7" id="KW-1208">Phospholipid metabolism</keyword>
<keyword evidence="4" id="KW-0548">Nucleotidyltransferase</keyword>
<evidence type="ECO:0000256" key="6">
    <source>
        <dbReference type="ARBA" id="ARBA00023209"/>
    </source>
</evidence>
<evidence type="ECO:0000256" key="2">
    <source>
        <dbReference type="ARBA" id="ARBA00022516"/>
    </source>
</evidence>
<organism evidence="9 10">
    <name type="scientific">Zophobas morio</name>
    <dbReference type="NCBI Taxonomy" id="2755281"/>
    <lineage>
        <taxon>Eukaryota</taxon>
        <taxon>Metazoa</taxon>
        <taxon>Ecdysozoa</taxon>
        <taxon>Arthropoda</taxon>
        <taxon>Hexapoda</taxon>
        <taxon>Insecta</taxon>
        <taxon>Pterygota</taxon>
        <taxon>Neoptera</taxon>
        <taxon>Endopterygota</taxon>
        <taxon>Coleoptera</taxon>
        <taxon>Polyphaga</taxon>
        <taxon>Cucujiformia</taxon>
        <taxon>Tenebrionidae</taxon>
        <taxon>Zophobas</taxon>
    </lineage>
</organism>
<name>A0AA38LZE9_9CUCU</name>
<accession>A0AA38LZE9</accession>
<protein>
    <submittedName>
        <fullName evidence="9">Uncharacterized protein</fullName>
    </submittedName>
</protein>
<evidence type="ECO:0000256" key="3">
    <source>
        <dbReference type="ARBA" id="ARBA00022679"/>
    </source>
</evidence>
<dbReference type="PANTHER" id="PTHR45780:SF2">
    <property type="entry name" value="ETHANOLAMINE-PHOSPHATE CYTIDYLYLTRANSFERASE"/>
    <property type="match status" value="1"/>
</dbReference>
<evidence type="ECO:0000313" key="9">
    <source>
        <dbReference type="EMBL" id="KAJ3615530.1"/>
    </source>
</evidence>
<evidence type="ECO:0000256" key="5">
    <source>
        <dbReference type="ARBA" id="ARBA00023098"/>
    </source>
</evidence>
<proteinExistence type="inferred from homology"/>
<evidence type="ECO:0000256" key="8">
    <source>
        <dbReference type="ARBA" id="ARBA00025707"/>
    </source>
</evidence>
<dbReference type="GO" id="GO:0004306">
    <property type="term" value="F:ethanolamine-phosphate cytidylyltransferase activity"/>
    <property type="evidence" value="ECO:0007669"/>
    <property type="project" value="InterPro"/>
</dbReference>